<dbReference type="InterPro" id="IPR044992">
    <property type="entry name" value="ChyE-like"/>
</dbReference>
<protein>
    <submittedName>
        <fullName evidence="2">Type 1 glutamine amidotransferase</fullName>
    </submittedName>
</protein>
<feature type="domain" description="Glutamine amidotransferase" evidence="1">
    <location>
        <begin position="18"/>
        <end position="180"/>
    </location>
</feature>
<organism evidence="2 3">
    <name type="scientific">Mesorhizobium liriopis</name>
    <dbReference type="NCBI Taxonomy" id="2953882"/>
    <lineage>
        <taxon>Bacteria</taxon>
        <taxon>Pseudomonadati</taxon>
        <taxon>Pseudomonadota</taxon>
        <taxon>Alphaproteobacteria</taxon>
        <taxon>Hyphomicrobiales</taxon>
        <taxon>Phyllobacteriaceae</taxon>
        <taxon>Mesorhizobium</taxon>
    </lineage>
</organism>
<comment type="caution">
    <text evidence="2">The sequence shown here is derived from an EMBL/GenBank/DDBJ whole genome shotgun (WGS) entry which is preliminary data.</text>
</comment>
<gene>
    <name evidence="2" type="ORF">NGM99_01370</name>
</gene>
<dbReference type="InterPro" id="IPR029062">
    <property type="entry name" value="Class_I_gatase-like"/>
</dbReference>
<dbReference type="PROSITE" id="PS51273">
    <property type="entry name" value="GATASE_TYPE_1"/>
    <property type="match status" value="1"/>
</dbReference>
<keyword evidence="2" id="KW-0315">Glutamine amidotransferase</keyword>
<keyword evidence="3" id="KW-1185">Reference proteome</keyword>
<proteinExistence type="predicted"/>
<sequence>MRRVLVIQNYGGTGLGQLGDALAERGIEADIRRAYAGEAFPDTLEHDGLIILGGGQNALDDEGSPYFPRLLKLAKEAAHAGRPVLGICLGAQLLARALGSENLMGKTSEFGWCAVRLTPEGAEDPVLGQLPGEFPIFEWHDDTFILPRGASRLAGNDATHNQAFRFGTAAYGIQFHFEADRKLVREWSSAFADVIERKQSGWEARQESEAKRLSAQADEAGRIISHAWIDLL</sequence>
<evidence type="ECO:0000313" key="2">
    <source>
        <dbReference type="EMBL" id="MCO6048437.1"/>
    </source>
</evidence>
<dbReference type="Gene3D" id="3.40.50.880">
    <property type="match status" value="1"/>
</dbReference>
<accession>A0ABT1C0S6</accession>
<dbReference type="CDD" id="cd01741">
    <property type="entry name" value="GATase1_1"/>
    <property type="match status" value="1"/>
</dbReference>
<dbReference type="EMBL" id="JAMXQS010000001">
    <property type="protein sequence ID" value="MCO6048437.1"/>
    <property type="molecule type" value="Genomic_DNA"/>
</dbReference>
<evidence type="ECO:0000313" key="3">
    <source>
        <dbReference type="Proteomes" id="UP001205906"/>
    </source>
</evidence>
<reference evidence="2 3" key="1">
    <citation type="submission" date="2022-06" db="EMBL/GenBank/DDBJ databases">
        <title>Mesorhizobium sp. strain RP14 Genome sequencing and assembly.</title>
        <authorList>
            <person name="Kim I."/>
        </authorList>
    </citation>
    <scope>NUCLEOTIDE SEQUENCE [LARGE SCALE GENOMIC DNA]</scope>
    <source>
        <strain evidence="3">RP14(2022)</strain>
    </source>
</reference>
<dbReference type="Pfam" id="PF00117">
    <property type="entry name" value="GATase"/>
    <property type="match status" value="1"/>
</dbReference>
<dbReference type="PANTHER" id="PTHR42695:SF5">
    <property type="entry name" value="GLUTAMINE AMIDOTRANSFERASE YLR126C-RELATED"/>
    <property type="match status" value="1"/>
</dbReference>
<dbReference type="SUPFAM" id="SSF52317">
    <property type="entry name" value="Class I glutamine amidotransferase-like"/>
    <property type="match status" value="1"/>
</dbReference>
<dbReference type="Proteomes" id="UP001205906">
    <property type="component" value="Unassembled WGS sequence"/>
</dbReference>
<evidence type="ECO:0000259" key="1">
    <source>
        <dbReference type="Pfam" id="PF00117"/>
    </source>
</evidence>
<dbReference type="RefSeq" id="WP_252815251.1">
    <property type="nucleotide sequence ID" value="NZ_JAMXQS010000001.1"/>
</dbReference>
<dbReference type="InterPro" id="IPR017926">
    <property type="entry name" value="GATASE"/>
</dbReference>
<dbReference type="PANTHER" id="PTHR42695">
    <property type="entry name" value="GLUTAMINE AMIDOTRANSFERASE YLR126C-RELATED"/>
    <property type="match status" value="1"/>
</dbReference>
<name>A0ABT1C0S6_9HYPH</name>